<evidence type="ECO:0000313" key="4">
    <source>
        <dbReference type="EMBL" id="OAJ41619.1"/>
    </source>
</evidence>
<dbReference type="SUPFAM" id="SSF50978">
    <property type="entry name" value="WD40 repeat-like"/>
    <property type="match status" value="1"/>
</dbReference>
<gene>
    <name evidence="4" type="ORF">BDEG_25187</name>
</gene>
<reference evidence="4 5" key="2">
    <citation type="submission" date="2016-05" db="EMBL/GenBank/DDBJ databases">
        <title>Lineage-specific infection strategies underlie the spectrum of fungal disease in amphibians.</title>
        <authorList>
            <person name="Cuomo C.A."/>
            <person name="Farrer R.A."/>
            <person name="James T."/>
            <person name="Longcore J."/>
            <person name="Birren B."/>
        </authorList>
    </citation>
    <scope>NUCLEOTIDE SEQUENCE [LARGE SCALE GENOMIC DNA]</scope>
    <source>
        <strain evidence="4 5">JEL423</strain>
    </source>
</reference>
<protein>
    <submittedName>
        <fullName evidence="4">Uncharacterized protein</fullName>
    </submittedName>
</protein>
<proteinExistence type="predicted"/>
<keyword evidence="2" id="KW-0677">Repeat</keyword>
<dbReference type="EMBL" id="DS022306">
    <property type="protein sequence ID" value="OAJ41619.1"/>
    <property type="molecule type" value="Genomic_DNA"/>
</dbReference>
<dbReference type="STRING" id="403673.A0A177WNC7"/>
<accession>A0A177WNC7</accession>
<reference evidence="4 5" key="1">
    <citation type="submission" date="2006-10" db="EMBL/GenBank/DDBJ databases">
        <title>The Genome Sequence of Batrachochytrium dendrobatidis JEL423.</title>
        <authorList>
            <consortium name="The Broad Institute Genome Sequencing Platform"/>
            <person name="Birren B."/>
            <person name="Lander E."/>
            <person name="Galagan J."/>
            <person name="Cuomo C."/>
            <person name="Devon K."/>
            <person name="Jaffe D."/>
            <person name="Butler J."/>
            <person name="Alvarez P."/>
            <person name="Gnerre S."/>
            <person name="Grabherr M."/>
            <person name="Kleber M."/>
            <person name="Mauceli E."/>
            <person name="Brockman W."/>
            <person name="Young S."/>
            <person name="LaButti K."/>
            <person name="Sykes S."/>
            <person name="DeCaprio D."/>
            <person name="Crawford M."/>
            <person name="Koehrsen M."/>
            <person name="Engels R."/>
            <person name="Montgomery P."/>
            <person name="Pearson M."/>
            <person name="Howarth C."/>
            <person name="Larson L."/>
            <person name="White J."/>
            <person name="O'Leary S."/>
            <person name="Kodira C."/>
            <person name="Zeng Q."/>
            <person name="Yandava C."/>
            <person name="Alvarado L."/>
            <person name="Longcore J."/>
            <person name="James T."/>
        </authorList>
    </citation>
    <scope>NUCLEOTIDE SEQUENCE [LARGE SCALE GENOMIC DNA]</scope>
    <source>
        <strain evidence="4 5">JEL423</strain>
    </source>
</reference>
<dbReference type="AlphaFoldDB" id="A0A177WNC7"/>
<dbReference type="OrthoDB" id="25131at2759"/>
<organism evidence="4 5">
    <name type="scientific">Batrachochytrium dendrobatidis (strain JEL423)</name>
    <dbReference type="NCBI Taxonomy" id="403673"/>
    <lineage>
        <taxon>Eukaryota</taxon>
        <taxon>Fungi</taxon>
        <taxon>Fungi incertae sedis</taxon>
        <taxon>Chytridiomycota</taxon>
        <taxon>Chytridiomycota incertae sedis</taxon>
        <taxon>Chytridiomycetes</taxon>
        <taxon>Rhizophydiales</taxon>
        <taxon>Rhizophydiales incertae sedis</taxon>
        <taxon>Batrachochytrium</taxon>
    </lineage>
</organism>
<evidence type="ECO:0000256" key="3">
    <source>
        <dbReference type="PROSITE-ProRule" id="PRU00221"/>
    </source>
</evidence>
<dbReference type="InterPro" id="IPR039328">
    <property type="entry name" value="WDR89"/>
</dbReference>
<dbReference type="InterPro" id="IPR001680">
    <property type="entry name" value="WD40_rpt"/>
</dbReference>
<dbReference type="SMART" id="SM00320">
    <property type="entry name" value="WD40"/>
    <property type="match status" value="5"/>
</dbReference>
<dbReference type="Pfam" id="PF00400">
    <property type="entry name" value="WD40"/>
    <property type="match status" value="2"/>
</dbReference>
<feature type="repeat" description="WD" evidence="3">
    <location>
        <begin position="300"/>
        <end position="334"/>
    </location>
</feature>
<evidence type="ECO:0000313" key="5">
    <source>
        <dbReference type="Proteomes" id="UP000077115"/>
    </source>
</evidence>
<dbReference type="InterPro" id="IPR015943">
    <property type="entry name" value="WD40/YVTN_repeat-like_dom_sf"/>
</dbReference>
<dbReference type="PROSITE" id="PS50082">
    <property type="entry name" value="WD_REPEATS_2"/>
    <property type="match status" value="2"/>
</dbReference>
<dbReference type="Gene3D" id="2.130.10.10">
    <property type="entry name" value="YVTN repeat-like/Quinoprotein amine dehydrogenase"/>
    <property type="match status" value="2"/>
</dbReference>
<evidence type="ECO:0000256" key="1">
    <source>
        <dbReference type="ARBA" id="ARBA00022574"/>
    </source>
</evidence>
<feature type="repeat" description="WD" evidence="3">
    <location>
        <begin position="157"/>
        <end position="193"/>
    </location>
</feature>
<dbReference type="PANTHER" id="PTHR22889:SF0">
    <property type="entry name" value="WD REPEAT-CONTAINING PROTEIN 89"/>
    <property type="match status" value="1"/>
</dbReference>
<dbReference type="PANTHER" id="PTHR22889">
    <property type="entry name" value="WD REPEAT-CONTAINING PROTEIN 89"/>
    <property type="match status" value="1"/>
</dbReference>
<dbReference type="PROSITE" id="PS50294">
    <property type="entry name" value="WD_REPEATS_REGION"/>
    <property type="match status" value="1"/>
</dbReference>
<dbReference type="InterPro" id="IPR036322">
    <property type="entry name" value="WD40_repeat_dom_sf"/>
</dbReference>
<sequence>MTLSATPFQLHHQIKNQPKEYVFQLAPAINATHIAAAHTQGSISIYDIQTLNLITRINPVDEYPTVLTQIMLDHTNPQLVLSSNKNGLVSLWDLRTKSVNGTHSPAMAWNAGAPILSFDINSSHSILATGSELCGEDANINFWDIRSNEKSCLAVFSECHSDDITQIKFHPTQAEAMISGSTDGLICLYNLSTWEEDDALYQVIKSNSVSKLGFFGPSAEYIYATSHIETMSLWKFLEGDKICVFDDVRGISEELKLDYLIDCTYEPEGQRLYVTAGSQEGAIGILDVNLTHLELAYTLNGGHEDIVRSTHWDTKMRTVISSAEDGTVNVWAQS</sequence>
<name>A0A177WNC7_BATDL</name>
<keyword evidence="1 3" id="KW-0853">WD repeat</keyword>
<dbReference type="Proteomes" id="UP000077115">
    <property type="component" value="Unassembled WGS sequence"/>
</dbReference>
<dbReference type="eggNOG" id="KOG1188">
    <property type="taxonomic scope" value="Eukaryota"/>
</dbReference>
<evidence type="ECO:0000256" key="2">
    <source>
        <dbReference type="ARBA" id="ARBA00022737"/>
    </source>
</evidence>
<dbReference type="VEuPathDB" id="FungiDB:BDEG_25187"/>